<accession>A0A7W5FKL3</accession>
<dbReference type="EMBL" id="JACHXK010000001">
    <property type="protein sequence ID" value="MBB3108280.1"/>
    <property type="molecule type" value="Genomic_DNA"/>
</dbReference>
<dbReference type="Proteomes" id="UP000570361">
    <property type="component" value="Unassembled WGS sequence"/>
</dbReference>
<evidence type="ECO:0008006" key="3">
    <source>
        <dbReference type="Google" id="ProtNLM"/>
    </source>
</evidence>
<evidence type="ECO:0000313" key="1">
    <source>
        <dbReference type="EMBL" id="MBB3108280.1"/>
    </source>
</evidence>
<reference evidence="1 2" key="1">
    <citation type="submission" date="2020-08" db="EMBL/GenBank/DDBJ databases">
        <title>Genomic Encyclopedia of Type Strains, Phase III (KMG-III): the genomes of soil and plant-associated and newly described type strains.</title>
        <authorList>
            <person name="Whitman W."/>
        </authorList>
    </citation>
    <scope>NUCLEOTIDE SEQUENCE [LARGE SCALE GENOMIC DNA]</scope>
    <source>
        <strain evidence="1 2">CECT 5862</strain>
    </source>
</reference>
<keyword evidence="2" id="KW-1185">Reference proteome</keyword>
<evidence type="ECO:0000313" key="2">
    <source>
        <dbReference type="Proteomes" id="UP000570361"/>
    </source>
</evidence>
<comment type="caution">
    <text evidence="1">The sequence shown here is derived from an EMBL/GenBank/DDBJ whole genome shotgun (WGS) entry which is preliminary data.</text>
</comment>
<proteinExistence type="predicted"/>
<dbReference type="Pfam" id="PF14398">
    <property type="entry name" value="ATPgrasp_YheCD"/>
    <property type="match status" value="1"/>
</dbReference>
<gene>
    <name evidence="1" type="ORF">FHS18_000308</name>
</gene>
<dbReference type="SUPFAM" id="SSF56059">
    <property type="entry name" value="Glutathione synthetase ATP-binding domain-like"/>
    <property type="match status" value="1"/>
</dbReference>
<dbReference type="RefSeq" id="WP_183596190.1">
    <property type="nucleotide sequence ID" value="NZ_JACHXK010000001.1"/>
</dbReference>
<dbReference type="AlphaFoldDB" id="A0A7W5FKL3"/>
<name>A0A7W5FKL3_9BACL</name>
<sequence>MEQDTLESRADAEVLAKPPVLAILTIEDDLQLFRGNLSNFADLIRTGKEQGFLVYVLTVKQLKFKRKQLIGYTHDERTNTWMSQSFPFPDLIYNRIPLREDELQPHVRAKLAACQAHPTLQLFNPKFFNKWSLFKWLEKSKTTRPYVPSTRRMLNREELGLMIAEHSYLYLKPVSGKAGKGIMTIKVRPGNVLPYRLKVQASKKSLSYNCGTLSKLWMRVKRESGGERYIAQQGIQLASFEERQFDLRVLVQKNNRGQWDITGIGARIAGHLSITTHVPRGGSIEDPEKLLVSVFGQEQARNILVKARQAAVVIAKQIERGAGMNHAEMSMDLGIDEAGNIWFFEANAKPMKFDEPEIRKLSLIRIFQYSRYLMQTKVK</sequence>
<organism evidence="1 2">
    <name type="scientific">Paenibacillus phyllosphaerae</name>
    <dbReference type="NCBI Taxonomy" id="274593"/>
    <lineage>
        <taxon>Bacteria</taxon>
        <taxon>Bacillati</taxon>
        <taxon>Bacillota</taxon>
        <taxon>Bacilli</taxon>
        <taxon>Bacillales</taxon>
        <taxon>Paenibacillaceae</taxon>
        <taxon>Paenibacillus</taxon>
    </lineage>
</organism>
<dbReference type="InterPro" id="IPR026838">
    <property type="entry name" value="YheC/D"/>
</dbReference>
<protein>
    <recommendedName>
        <fullName evidence="3">YheC/D like ATP-grasp</fullName>
    </recommendedName>
</protein>